<feature type="transmembrane region" description="Helical" evidence="6">
    <location>
        <begin position="353"/>
        <end position="373"/>
    </location>
</feature>
<evidence type="ECO:0008006" key="9">
    <source>
        <dbReference type="Google" id="ProtNLM"/>
    </source>
</evidence>
<feature type="transmembrane region" description="Helical" evidence="6">
    <location>
        <begin position="252"/>
        <end position="272"/>
    </location>
</feature>
<dbReference type="InterPro" id="IPR001958">
    <property type="entry name" value="Tet-R_TetA/multi-R_MdtG-like"/>
</dbReference>
<evidence type="ECO:0000256" key="6">
    <source>
        <dbReference type="SAM" id="Phobius"/>
    </source>
</evidence>
<dbReference type="InterPro" id="IPR036259">
    <property type="entry name" value="MFS_trans_sf"/>
</dbReference>
<dbReference type="GO" id="GO:0005886">
    <property type="term" value="C:plasma membrane"/>
    <property type="evidence" value="ECO:0007669"/>
    <property type="project" value="UniProtKB-SubCell"/>
</dbReference>
<evidence type="ECO:0000256" key="1">
    <source>
        <dbReference type="ARBA" id="ARBA00004651"/>
    </source>
</evidence>
<reference evidence="7 8" key="1">
    <citation type="submission" date="2015-11" db="EMBL/GenBank/DDBJ databases">
        <title>Genome Sequence of Bacillus simplex strain VanAntwerpen2.</title>
        <authorList>
            <person name="Couger M.B."/>
        </authorList>
    </citation>
    <scope>NUCLEOTIDE SEQUENCE [LARGE SCALE GENOMIC DNA]</scope>
    <source>
        <strain evidence="7 8">VanAntwerpen02</strain>
    </source>
</reference>
<sequence length="406" mass="45968">MGILERWLGEAGGKKDLHLLLFIGGLYSLSIALSNTFVNVYLWKQSGQIVDIAVYNLTVVLFQPLTFVFAGRLAKKVDRIIVLRLGVIFLALFYLSVLLVGTRATDFIWLLGALIGIGYGFYWLAYNVLTFEITEPETRDFFNGFLGILSSLGGMIGPILSGFIISRLEKFTGYSIVFGLSLLLFSVAVFLSFSLKRRPAHGKYFFLRILKERKNNRNWLLITRAHFFQGLREGTFMFIISIIVYIQTDSELALGSYGLLNSAISFVAYFLASRYIKQPMRKKAIFIGGILLYSGVLLIAFDVTFGKLLIYGAIVATAYPILLVPYISLTYDIIGRAWQAADMRIEYIVVRELFVHFGRIVSILGFILSVLFFDLKQVLPIYLLIVGAGHTMIYWFVRKIDINDQD</sequence>
<feature type="transmembrane region" description="Helical" evidence="6">
    <location>
        <begin position="141"/>
        <end position="165"/>
    </location>
</feature>
<proteinExistence type="inferred from homology"/>
<organism evidence="7 8">
    <name type="scientific">Peribacillus simplex</name>
    <dbReference type="NCBI Taxonomy" id="1478"/>
    <lineage>
        <taxon>Bacteria</taxon>
        <taxon>Bacillati</taxon>
        <taxon>Bacillota</taxon>
        <taxon>Bacilli</taxon>
        <taxon>Bacillales</taxon>
        <taxon>Bacillaceae</taxon>
        <taxon>Peribacillus</taxon>
    </lineage>
</organism>
<evidence type="ECO:0000256" key="5">
    <source>
        <dbReference type="ARBA" id="ARBA00023136"/>
    </source>
</evidence>
<dbReference type="PANTHER" id="PTHR23526">
    <property type="entry name" value="INTEGRAL MEMBRANE TRANSPORT PROTEIN-RELATED"/>
    <property type="match status" value="1"/>
</dbReference>
<keyword evidence="4 6" id="KW-1133">Transmembrane helix</keyword>
<comment type="similarity">
    <text evidence="2">Belongs to the major facilitator superfamily. TCR/Tet family.</text>
</comment>
<keyword evidence="5 6" id="KW-0472">Membrane</keyword>
<dbReference type="InterPro" id="IPR052528">
    <property type="entry name" value="Sugar_transport-like"/>
</dbReference>
<accession>A0A109MYR0</accession>
<feature type="transmembrane region" description="Helical" evidence="6">
    <location>
        <begin position="81"/>
        <end position="101"/>
    </location>
</feature>
<dbReference type="AlphaFoldDB" id="A0A109MYR0"/>
<protein>
    <recommendedName>
        <fullName evidence="9">MFS transporter</fullName>
    </recommendedName>
</protein>
<comment type="subcellular location">
    <subcellularLocation>
        <location evidence="1">Cell membrane</location>
        <topology evidence="1">Multi-pass membrane protein</topology>
    </subcellularLocation>
</comment>
<feature type="transmembrane region" description="Helical" evidence="6">
    <location>
        <begin position="379"/>
        <end position="397"/>
    </location>
</feature>
<feature type="transmembrane region" description="Helical" evidence="6">
    <location>
        <begin position="49"/>
        <end position="69"/>
    </location>
</feature>
<evidence type="ECO:0000256" key="4">
    <source>
        <dbReference type="ARBA" id="ARBA00022989"/>
    </source>
</evidence>
<dbReference type="RefSeq" id="WP_061141972.1">
    <property type="nucleotide sequence ID" value="NZ_LNNH01000017.1"/>
</dbReference>
<evidence type="ECO:0000313" key="8">
    <source>
        <dbReference type="Proteomes" id="UP000064189"/>
    </source>
</evidence>
<comment type="caution">
    <text evidence="7">The sequence shown here is derived from an EMBL/GenBank/DDBJ whole genome shotgun (WGS) entry which is preliminary data.</text>
</comment>
<evidence type="ECO:0000313" key="7">
    <source>
        <dbReference type="EMBL" id="KWW20345.1"/>
    </source>
</evidence>
<dbReference type="GO" id="GO:0022857">
    <property type="term" value="F:transmembrane transporter activity"/>
    <property type="evidence" value="ECO:0007669"/>
    <property type="project" value="InterPro"/>
</dbReference>
<feature type="transmembrane region" description="Helical" evidence="6">
    <location>
        <begin position="20"/>
        <end position="43"/>
    </location>
</feature>
<evidence type="ECO:0000256" key="3">
    <source>
        <dbReference type="ARBA" id="ARBA00022692"/>
    </source>
</evidence>
<evidence type="ECO:0000256" key="2">
    <source>
        <dbReference type="ARBA" id="ARBA00007520"/>
    </source>
</evidence>
<dbReference type="InterPro" id="IPR005829">
    <property type="entry name" value="Sugar_transporter_CS"/>
</dbReference>
<dbReference type="SUPFAM" id="SSF103473">
    <property type="entry name" value="MFS general substrate transporter"/>
    <property type="match status" value="1"/>
</dbReference>
<keyword evidence="8" id="KW-1185">Reference proteome</keyword>
<dbReference type="Proteomes" id="UP000064189">
    <property type="component" value="Unassembled WGS sequence"/>
</dbReference>
<feature type="transmembrane region" description="Helical" evidence="6">
    <location>
        <begin position="171"/>
        <end position="193"/>
    </location>
</feature>
<feature type="transmembrane region" description="Helical" evidence="6">
    <location>
        <begin position="284"/>
        <end position="303"/>
    </location>
</feature>
<keyword evidence="3 6" id="KW-0812">Transmembrane</keyword>
<dbReference type="Pfam" id="PF07690">
    <property type="entry name" value="MFS_1"/>
    <property type="match status" value="1"/>
</dbReference>
<dbReference type="PRINTS" id="PR01035">
    <property type="entry name" value="TCRTETA"/>
</dbReference>
<dbReference type="PROSITE" id="PS00217">
    <property type="entry name" value="SUGAR_TRANSPORT_2"/>
    <property type="match status" value="1"/>
</dbReference>
<dbReference type="Gene3D" id="1.20.1250.20">
    <property type="entry name" value="MFS general substrate transporter like domains"/>
    <property type="match status" value="1"/>
</dbReference>
<name>A0A109MYR0_9BACI</name>
<dbReference type="InterPro" id="IPR011701">
    <property type="entry name" value="MFS"/>
</dbReference>
<feature type="transmembrane region" description="Helical" evidence="6">
    <location>
        <begin position="309"/>
        <end position="333"/>
    </location>
</feature>
<dbReference type="PANTHER" id="PTHR23526:SF2">
    <property type="entry name" value="MAJOR FACILITATOR SUPERFAMILY (MFS) PROFILE DOMAIN-CONTAINING PROTEIN"/>
    <property type="match status" value="1"/>
</dbReference>
<feature type="transmembrane region" description="Helical" evidence="6">
    <location>
        <begin position="107"/>
        <end position="129"/>
    </location>
</feature>
<feature type="transmembrane region" description="Helical" evidence="6">
    <location>
        <begin position="227"/>
        <end position="246"/>
    </location>
</feature>
<gene>
    <name evidence="7" type="ORF">AS888_18420</name>
</gene>
<dbReference type="EMBL" id="LNNH01000017">
    <property type="protein sequence ID" value="KWW20345.1"/>
    <property type="molecule type" value="Genomic_DNA"/>
</dbReference>